<dbReference type="GO" id="GO:0020037">
    <property type="term" value="F:heme binding"/>
    <property type="evidence" value="ECO:0007669"/>
    <property type="project" value="InterPro"/>
</dbReference>
<dbReference type="Proteomes" id="UP000186074">
    <property type="component" value="Chromosome"/>
</dbReference>
<dbReference type="OrthoDB" id="196859at2"/>
<dbReference type="InterPro" id="IPR036909">
    <property type="entry name" value="Cyt_c-like_dom_sf"/>
</dbReference>
<gene>
    <name evidence="2" type="ORF">LPB137_12840</name>
</gene>
<organism evidence="2 3">
    <name type="scientific">Poseidonibacter parvus</name>
    <dbReference type="NCBI Taxonomy" id="1850254"/>
    <lineage>
        <taxon>Bacteria</taxon>
        <taxon>Pseudomonadati</taxon>
        <taxon>Campylobacterota</taxon>
        <taxon>Epsilonproteobacteria</taxon>
        <taxon>Campylobacterales</taxon>
        <taxon>Arcobacteraceae</taxon>
        <taxon>Poseidonibacter</taxon>
    </lineage>
</organism>
<keyword evidence="3" id="KW-1185">Reference proteome</keyword>
<accession>A0A1P8KPZ4</accession>
<feature type="signal peptide" evidence="1">
    <location>
        <begin position="1"/>
        <end position="23"/>
    </location>
</feature>
<proteinExistence type="predicted"/>
<dbReference type="GO" id="GO:0009055">
    <property type="term" value="F:electron transfer activity"/>
    <property type="evidence" value="ECO:0007669"/>
    <property type="project" value="InterPro"/>
</dbReference>
<dbReference type="AlphaFoldDB" id="A0A1P8KPZ4"/>
<protein>
    <recommendedName>
        <fullName evidence="4">Cytochrome C</fullName>
    </recommendedName>
</protein>
<evidence type="ECO:0008006" key="4">
    <source>
        <dbReference type="Google" id="ProtNLM"/>
    </source>
</evidence>
<evidence type="ECO:0000313" key="3">
    <source>
        <dbReference type="Proteomes" id="UP000186074"/>
    </source>
</evidence>
<dbReference type="RefSeq" id="WP_076088714.1">
    <property type="nucleotide sequence ID" value="NZ_CP019070.1"/>
</dbReference>
<sequence>MKNIFKRLLITLFAVGSFSLLSASEMYIFQTANVKIDNNKAKLYIGTPVKVLKDVDDKNSLVEFSGMVFGNKLYINKDKSLLLASVEKSTFGKDGETKKVQAIIEKGYLASNPLEIWEEHEEFFYENCTQCHAAHAPTEHSMLEWDAILQTMNGFAQLDEEEAAYLARFVKATSNNGFYPKTKK</sequence>
<keyword evidence="1" id="KW-0732">Signal</keyword>
<dbReference type="SUPFAM" id="SSF46626">
    <property type="entry name" value="Cytochrome c"/>
    <property type="match status" value="1"/>
</dbReference>
<feature type="chain" id="PRO_5012840052" description="Cytochrome C" evidence="1">
    <location>
        <begin position="24"/>
        <end position="184"/>
    </location>
</feature>
<dbReference type="KEGG" id="alp:LPB137_12840"/>
<evidence type="ECO:0000313" key="2">
    <source>
        <dbReference type="EMBL" id="APW66682.1"/>
    </source>
</evidence>
<dbReference type="EMBL" id="CP019070">
    <property type="protein sequence ID" value="APW66682.1"/>
    <property type="molecule type" value="Genomic_DNA"/>
</dbReference>
<name>A0A1P8KPZ4_9BACT</name>
<dbReference type="STRING" id="1850254.LPB137_12840"/>
<evidence type="ECO:0000256" key="1">
    <source>
        <dbReference type="SAM" id="SignalP"/>
    </source>
</evidence>
<reference evidence="2 3" key="1">
    <citation type="submission" date="2017-01" db="EMBL/GenBank/DDBJ databases">
        <title>Genome sequencing of Arcobacter sp. LPB0137.</title>
        <authorList>
            <person name="Lee G.-W."/>
            <person name="Yi H."/>
        </authorList>
    </citation>
    <scope>NUCLEOTIDE SEQUENCE [LARGE SCALE GENOMIC DNA]</scope>
    <source>
        <strain evidence="2 3">LPB0137</strain>
    </source>
</reference>